<reference evidence="1" key="1">
    <citation type="submission" date="2023-07" db="EMBL/GenBank/DDBJ databases">
        <title>draft genome sequence of fig (Ficus carica).</title>
        <authorList>
            <person name="Takahashi T."/>
            <person name="Nishimura K."/>
        </authorList>
    </citation>
    <scope>NUCLEOTIDE SEQUENCE</scope>
</reference>
<name>A0AA88DR74_FICCA</name>
<comment type="caution">
    <text evidence="1">The sequence shown here is derived from an EMBL/GenBank/DDBJ whole genome shotgun (WGS) entry which is preliminary data.</text>
</comment>
<dbReference type="Proteomes" id="UP001187192">
    <property type="component" value="Unassembled WGS sequence"/>
</dbReference>
<dbReference type="AlphaFoldDB" id="A0AA88DR74"/>
<organism evidence="1 2">
    <name type="scientific">Ficus carica</name>
    <name type="common">Common fig</name>
    <dbReference type="NCBI Taxonomy" id="3494"/>
    <lineage>
        <taxon>Eukaryota</taxon>
        <taxon>Viridiplantae</taxon>
        <taxon>Streptophyta</taxon>
        <taxon>Embryophyta</taxon>
        <taxon>Tracheophyta</taxon>
        <taxon>Spermatophyta</taxon>
        <taxon>Magnoliopsida</taxon>
        <taxon>eudicotyledons</taxon>
        <taxon>Gunneridae</taxon>
        <taxon>Pentapetalae</taxon>
        <taxon>rosids</taxon>
        <taxon>fabids</taxon>
        <taxon>Rosales</taxon>
        <taxon>Moraceae</taxon>
        <taxon>Ficeae</taxon>
        <taxon>Ficus</taxon>
    </lineage>
</organism>
<evidence type="ECO:0000313" key="2">
    <source>
        <dbReference type="Proteomes" id="UP001187192"/>
    </source>
</evidence>
<gene>
    <name evidence="1" type="ORF">TIFTF001_029098</name>
</gene>
<keyword evidence="2" id="KW-1185">Reference proteome</keyword>
<evidence type="ECO:0000313" key="1">
    <source>
        <dbReference type="EMBL" id="GMN60015.1"/>
    </source>
</evidence>
<sequence>MMLSTFNRVVPTCTRSGLVHGFELDWAGRPNHSMTARHVVLAERKLTTYLYAVGKLPIDNA</sequence>
<accession>A0AA88DR74</accession>
<proteinExistence type="predicted"/>
<protein>
    <submittedName>
        <fullName evidence="1">Uncharacterized protein</fullName>
    </submittedName>
</protein>
<dbReference type="EMBL" id="BTGU01000094">
    <property type="protein sequence ID" value="GMN60015.1"/>
    <property type="molecule type" value="Genomic_DNA"/>
</dbReference>